<dbReference type="EMBL" id="BBWV01000003">
    <property type="protein sequence ID" value="GAO44644.1"/>
    <property type="molecule type" value="Genomic_DNA"/>
</dbReference>
<gene>
    <name evidence="2" type="ORF">FPE01S_03_06830</name>
</gene>
<reference evidence="2 3" key="1">
    <citation type="submission" date="2015-04" db="EMBL/GenBank/DDBJ databases">
        <title>Whole genome shotgun sequence of Flavihumibacter petaseus NBRC 106054.</title>
        <authorList>
            <person name="Miyazawa S."/>
            <person name="Hosoyama A."/>
            <person name="Hashimoto M."/>
            <person name="Noguchi M."/>
            <person name="Tsuchikane K."/>
            <person name="Ohji S."/>
            <person name="Yamazoe A."/>
            <person name="Ichikawa N."/>
            <person name="Kimura A."/>
            <person name="Fujita N."/>
        </authorList>
    </citation>
    <scope>NUCLEOTIDE SEQUENCE [LARGE SCALE GENOMIC DNA]</scope>
    <source>
        <strain evidence="2 3">NBRC 106054</strain>
    </source>
</reference>
<dbReference type="STRING" id="1220578.FPE01S_03_06830"/>
<feature type="domain" description="SusE outer membrane protein" evidence="1">
    <location>
        <begin position="24"/>
        <end position="131"/>
    </location>
</feature>
<keyword evidence="3" id="KW-1185">Reference proteome</keyword>
<organism evidence="2 3">
    <name type="scientific">Flavihumibacter petaseus NBRC 106054</name>
    <dbReference type="NCBI Taxonomy" id="1220578"/>
    <lineage>
        <taxon>Bacteria</taxon>
        <taxon>Pseudomonadati</taxon>
        <taxon>Bacteroidota</taxon>
        <taxon>Chitinophagia</taxon>
        <taxon>Chitinophagales</taxon>
        <taxon>Chitinophagaceae</taxon>
        <taxon>Flavihumibacter</taxon>
    </lineage>
</organism>
<proteinExistence type="predicted"/>
<dbReference type="Pfam" id="PF14292">
    <property type="entry name" value="SusE"/>
    <property type="match status" value="1"/>
</dbReference>
<dbReference type="Proteomes" id="UP000033121">
    <property type="component" value="Unassembled WGS sequence"/>
</dbReference>
<evidence type="ECO:0000259" key="1">
    <source>
        <dbReference type="Pfam" id="PF14292"/>
    </source>
</evidence>
<dbReference type="InterPro" id="IPR025970">
    <property type="entry name" value="SusE"/>
</dbReference>
<evidence type="ECO:0000313" key="2">
    <source>
        <dbReference type="EMBL" id="GAO44644.1"/>
    </source>
</evidence>
<dbReference type="AlphaFoldDB" id="A0A0E9N490"/>
<accession>A0A0E9N490</accession>
<name>A0A0E9N490_9BACT</name>
<dbReference type="OrthoDB" id="631295at2"/>
<dbReference type="RefSeq" id="WP_046370538.1">
    <property type="nucleotide sequence ID" value="NZ_BBWV01000003.1"/>
</dbReference>
<protein>
    <recommendedName>
        <fullName evidence="1">SusE outer membrane protein domain-containing protein</fullName>
    </recommendedName>
</protein>
<sequence length="378" mass="41367">MKRFLKQLLFAATGILALAGCEKDKNLDHTKVSEVTNIFSPEDNQFIQLQQSASASAVFEWEQARAEDGGLVMYEVAFDKEGGDFSNPVYKMVSDNGGVINKATILHSVLNNIASMAGIQSNSNGKLKWTVISSKGINAVTSSQVRTIEVKTLAGFAVKPVELYLTGSATEGGENLAQAVPAKQTANGVFEVYTSLKAGTWNLADKTSGTPTTYSLDGDKIVAGGTATVTGDTKVYRMVLDFNSGAATITEIKAIELWFAPDNTTKFAIPYSGLGKFVAENVKIDFKQESWGRDERYKFRMKVNNGGDDTYEWYGSSNGDNQRPTTGTSPAYWYLFMLPNSDQWNNCYKFQTEADGVPLNVTVDFSATEHYTHVVQIR</sequence>
<evidence type="ECO:0000313" key="3">
    <source>
        <dbReference type="Proteomes" id="UP000033121"/>
    </source>
</evidence>
<comment type="caution">
    <text evidence="2">The sequence shown here is derived from an EMBL/GenBank/DDBJ whole genome shotgun (WGS) entry which is preliminary data.</text>
</comment>
<dbReference type="PROSITE" id="PS51257">
    <property type="entry name" value="PROKAR_LIPOPROTEIN"/>
    <property type="match status" value="1"/>
</dbReference>